<name>A0ABQ7KXE2_BRACM</name>
<evidence type="ECO:0000313" key="3">
    <source>
        <dbReference type="Proteomes" id="UP000823674"/>
    </source>
</evidence>
<accession>A0ABQ7KXE2</accession>
<keyword evidence="3" id="KW-1185">Reference proteome</keyword>
<dbReference type="EMBL" id="JADBGQ010000009">
    <property type="protein sequence ID" value="KAG5378901.1"/>
    <property type="molecule type" value="Genomic_DNA"/>
</dbReference>
<evidence type="ECO:0000313" key="2">
    <source>
        <dbReference type="EMBL" id="KAG5378901.1"/>
    </source>
</evidence>
<organism evidence="2 3">
    <name type="scientific">Brassica rapa subsp. trilocularis</name>
    <dbReference type="NCBI Taxonomy" id="1813537"/>
    <lineage>
        <taxon>Eukaryota</taxon>
        <taxon>Viridiplantae</taxon>
        <taxon>Streptophyta</taxon>
        <taxon>Embryophyta</taxon>
        <taxon>Tracheophyta</taxon>
        <taxon>Spermatophyta</taxon>
        <taxon>Magnoliopsida</taxon>
        <taxon>eudicotyledons</taxon>
        <taxon>Gunneridae</taxon>
        <taxon>Pentapetalae</taxon>
        <taxon>rosids</taxon>
        <taxon>malvids</taxon>
        <taxon>Brassicales</taxon>
        <taxon>Brassicaceae</taxon>
        <taxon>Brassiceae</taxon>
        <taxon>Brassica</taxon>
    </lineage>
</organism>
<proteinExistence type="predicted"/>
<dbReference type="Proteomes" id="UP000823674">
    <property type="component" value="Chromosome A07"/>
</dbReference>
<protein>
    <submittedName>
        <fullName evidence="2">Uncharacterized protein</fullName>
    </submittedName>
</protein>
<gene>
    <name evidence="2" type="primary">A07p017560.1_BraROA</name>
    <name evidence="2" type="ORF">IGI04_026743</name>
</gene>
<feature type="chain" id="PRO_5046418981" evidence="1">
    <location>
        <begin position="24"/>
        <end position="121"/>
    </location>
</feature>
<keyword evidence="1" id="KW-0732">Signal</keyword>
<comment type="caution">
    <text evidence="2">The sequence shown here is derived from an EMBL/GenBank/DDBJ whole genome shotgun (WGS) entry which is preliminary data.</text>
</comment>
<feature type="signal peptide" evidence="1">
    <location>
        <begin position="1"/>
        <end position="23"/>
    </location>
</feature>
<sequence length="121" mass="12835">MAKSHVFVISILLMALLSPPSQSHGLTILGYFIRGVVIDVAVLSEALTDINGLFRIALSYFETILFNPSFCGFGFTLPAGTCGIAAPDTVLSTPLNLVGLIDNNNINIALYTANLFINSTG</sequence>
<reference evidence="2 3" key="1">
    <citation type="submission" date="2021-03" db="EMBL/GenBank/DDBJ databases">
        <authorList>
            <person name="King G.J."/>
            <person name="Bancroft I."/>
            <person name="Baten A."/>
            <person name="Bloomfield J."/>
            <person name="Borpatragohain P."/>
            <person name="He Z."/>
            <person name="Irish N."/>
            <person name="Irwin J."/>
            <person name="Liu K."/>
            <person name="Mauleon R.P."/>
            <person name="Moore J."/>
            <person name="Morris R."/>
            <person name="Ostergaard L."/>
            <person name="Wang B."/>
            <person name="Wells R."/>
        </authorList>
    </citation>
    <scope>NUCLEOTIDE SEQUENCE [LARGE SCALE GENOMIC DNA]</scope>
    <source>
        <strain evidence="2">R-o-18</strain>
        <tissue evidence="2">Leaf</tissue>
    </source>
</reference>
<evidence type="ECO:0000256" key="1">
    <source>
        <dbReference type="SAM" id="SignalP"/>
    </source>
</evidence>